<organism evidence="2 3">
    <name type="scientific">Bacillus altitudinis</name>
    <dbReference type="NCBI Taxonomy" id="293387"/>
    <lineage>
        <taxon>Bacteria</taxon>
        <taxon>Bacillati</taxon>
        <taxon>Bacillota</taxon>
        <taxon>Bacilli</taxon>
        <taxon>Bacillales</taxon>
        <taxon>Bacillaceae</taxon>
        <taxon>Bacillus</taxon>
    </lineage>
</organism>
<feature type="transmembrane region" description="Helical" evidence="1">
    <location>
        <begin position="53"/>
        <end position="74"/>
    </location>
</feature>
<feature type="transmembrane region" description="Helical" evidence="1">
    <location>
        <begin position="196"/>
        <end position="214"/>
    </location>
</feature>
<dbReference type="AlphaFoldDB" id="A0A653LDA8"/>
<evidence type="ECO:0008006" key="4">
    <source>
        <dbReference type="Google" id="ProtNLM"/>
    </source>
</evidence>
<dbReference type="EMBL" id="CABWLH010000001">
    <property type="protein sequence ID" value="VXA90330.1"/>
    <property type="molecule type" value="Genomic_DNA"/>
</dbReference>
<reference evidence="2 3" key="1">
    <citation type="submission" date="2019-10" db="EMBL/GenBank/DDBJ databases">
        <authorList>
            <person name="Karimi E."/>
        </authorList>
    </citation>
    <scope>NUCLEOTIDE SEQUENCE [LARGE SCALE GENOMIC DNA]</scope>
    <source>
        <strain evidence="2">Bacillus sp. 348</strain>
    </source>
</reference>
<evidence type="ECO:0000313" key="3">
    <source>
        <dbReference type="Proteomes" id="UP000433089"/>
    </source>
</evidence>
<keyword evidence="1" id="KW-0812">Transmembrane</keyword>
<feature type="transmembrane region" description="Helical" evidence="1">
    <location>
        <begin position="20"/>
        <end position="41"/>
    </location>
</feature>
<sequence>MIHFMKVELRKGHMKQYIQVSFIASIVLLVFIYFIAFAAKIEREPGFQQYTNIYLLTSTVWMIFFSIITAMLYWRVGKTVYQERTSNSVRFLSHMIWMVCLSTFAMMCSIIPSFVVFSVTEMFFPIVHDTLTAGSLFQLMKTFFMLIVCVQAIGMMAMRIGLSKKSVLMTVLTAIVLCAVLGNVSLAIYGNDQLNLVLSGAMISAILIVILELWSRIGRLQTR</sequence>
<dbReference type="Proteomes" id="UP000433089">
    <property type="component" value="Unassembled WGS sequence"/>
</dbReference>
<evidence type="ECO:0000313" key="2">
    <source>
        <dbReference type="EMBL" id="VXA90330.1"/>
    </source>
</evidence>
<evidence type="ECO:0000256" key="1">
    <source>
        <dbReference type="SAM" id="Phobius"/>
    </source>
</evidence>
<gene>
    <name evidence="2" type="ORF">BACI348_10043</name>
</gene>
<dbReference type="RefSeq" id="WP_110487719.1">
    <property type="nucleotide sequence ID" value="NZ_LR732831.1"/>
</dbReference>
<feature type="transmembrane region" description="Helical" evidence="1">
    <location>
        <begin position="139"/>
        <end position="160"/>
    </location>
</feature>
<keyword evidence="1" id="KW-0472">Membrane</keyword>
<feature type="transmembrane region" description="Helical" evidence="1">
    <location>
        <begin position="167"/>
        <end position="190"/>
    </location>
</feature>
<proteinExistence type="predicted"/>
<keyword evidence="1" id="KW-1133">Transmembrane helix</keyword>
<name>A0A653LDA8_BACAB</name>
<accession>A0A653LDA8</accession>
<feature type="transmembrane region" description="Helical" evidence="1">
    <location>
        <begin position="95"/>
        <end position="119"/>
    </location>
</feature>
<protein>
    <recommendedName>
        <fullName evidence="4">Bacitracin ABC transporter permease</fullName>
    </recommendedName>
</protein>